<dbReference type="PANTHER" id="PTHR43397">
    <property type="entry name" value="ERGOTHIONEINE BIOSYNTHESIS PROTEIN 1"/>
    <property type="match status" value="1"/>
</dbReference>
<dbReference type="EMBL" id="JACCCC010000001">
    <property type="protein sequence ID" value="NYE46243.1"/>
    <property type="molecule type" value="Genomic_DNA"/>
</dbReference>
<evidence type="ECO:0000259" key="4">
    <source>
        <dbReference type="Pfam" id="PF10017"/>
    </source>
</evidence>
<feature type="binding site" evidence="3">
    <location>
        <begin position="281"/>
        <end position="283"/>
    </location>
    <ligand>
        <name>L-histidine</name>
        <dbReference type="ChEBI" id="CHEBI:57595"/>
    </ligand>
</feature>
<evidence type="ECO:0000313" key="5">
    <source>
        <dbReference type="EMBL" id="NYE46243.1"/>
    </source>
</evidence>
<comment type="function">
    <text evidence="3">Catalyzes the SAM-dependent triple methylation of the alpha-amino group of histidine to form hercynine, a step in the biosynthesis pathway of ergothioneine.</text>
</comment>
<dbReference type="GO" id="GO:0052699">
    <property type="term" value="P:ergothioneine biosynthetic process"/>
    <property type="evidence" value="ECO:0007669"/>
    <property type="project" value="UniProtKB-UniRule"/>
</dbReference>
<dbReference type="NCBIfam" id="TIGR03438">
    <property type="entry name" value="egtD_ergothio"/>
    <property type="match status" value="1"/>
</dbReference>
<dbReference type="InterPro" id="IPR017804">
    <property type="entry name" value="MeTrfase_EgtD-like"/>
</dbReference>
<dbReference type="Proteomes" id="UP000589036">
    <property type="component" value="Unassembled WGS sequence"/>
</dbReference>
<dbReference type="RefSeq" id="WP_179642380.1">
    <property type="nucleotide sequence ID" value="NZ_BAAAYY010000013.1"/>
</dbReference>
<comment type="pathway">
    <text evidence="3">Amino-acid biosynthesis; ergothioneine biosynthesis.</text>
</comment>
<name>A0A852TU09_9ACTN</name>
<proteinExistence type="inferred from homology"/>
<keyword evidence="3" id="KW-0949">S-adenosyl-L-methionine</keyword>
<dbReference type="Gene3D" id="3.40.50.150">
    <property type="entry name" value="Vaccinia Virus protein VP39"/>
    <property type="match status" value="1"/>
</dbReference>
<comment type="caution">
    <text evidence="5">The sequence shown here is derived from an EMBL/GenBank/DDBJ whole genome shotgun (WGS) entry which is preliminary data.</text>
</comment>
<keyword evidence="2 3" id="KW-0808">Transferase</keyword>
<feature type="binding site" evidence="3">
    <location>
        <position position="85"/>
    </location>
    <ligand>
        <name>S-adenosyl-L-methionine</name>
        <dbReference type="ChEBI" id="CHEBI:59789"/>
    </ligand>
</feature>
<dbReference type="PIRSF" id="PIRSF018005">
    <property type="entry name" value="UCP018005"/>
    <property type="match status" value="1"/>
</dbReference>
<comment type="subunit">
    <text evidence="3">Monomer.</text>
</comment>
<keyword evidence="1 3" id="KW-0489">Methyltransferase</keyword>
<evidence type="ECO:0000313" key="6">
    <source>
        <dbReference type="Proteomes" id="UP000589036"/>
    </source>
</evidence>
<feature type="binding site" evidence="3">
    <location>
        <position position="91"/>
    </location>
    <ligand>
        <name>S-adenosyl-L-methionine</name>
        <dbReference type="ChEBI" id="CHEBI:59789"/>
    </ligand>
</feature>
<gene>
    <name evidence="3" type="primary">egtD</name>
    <name evidence="5" type="ORF">HDA32_001363</name>
</gene>
<feature type="binding site" evidence="3">
    <location>
        <position position="55"/>
    </location>
    <ligand>
        <name>L-histidine</name>
        <dbReference type="ChEBI" id="CHEBI:57595"/>
    </ligand>
</feature>
<evidence type="ECO:0000256" key="1">
    <source>
        <dbReference type="ARBA" id="ARBA00022603"/>
    </source>
</evidence>
<protein>
    <recommendedName>
        <fullName evidence="3">Histidine N-alpha-methyltransferase</fullName>
        <ecNumber evidence="3">2.1.1.44</ecNumber>
    </recommendedName>
    <alternativeName>
        <fullName evidence="3">Histidine trimethyltransferase</fullName>
    </alternativeName>
</protein>
<dbReference type="UniPathway" id="UPA01014"/>
<comment type="catalytic activity">
    <reaction evidence="3">
        <text>L-histidine + 3 S-adenosyl-L-methionine = hercynine + 3 S-adenosyl-L-homocysteine + 3 H(+)</text>
        <dbReference type="Rhea" id="RHEA:38471"/>
        <dbReference type="ChEBI" id="CHEBI:15378"/>
        <dbReference type="ChEBI" id="CHEBI:15781"/>
        <dbReference type="ChEBI" id="CHEBI:57595"/>
        <dbReference type="ChEBI" id="CHEBI:57856"/>
        <dbReference type="ChEBI" id="CHEBI:59789"/>
        <dbReference type="EC" id="2.1.1.44"/>
    </reaction>
</comment>
<dbReference type="SUPFAM" id="SSF53335">
    <property type="entry name" value="S-adenosyl-L-methionine-dependent methyltransferases"/>
    <property type="match status" value="1"/>
</dbReference>
<dbReference type="PANTHER" id="PTHR43397:SF1">
    <property type="entry name" value="ERGOTHIONEINE BIOSYNTHESIS PROTEIN 1"/>
    <property type="match status" value="1"/>
</dbReference>
<feature type="binding site" evidence="3">
    <location>
        <position position="205"/>
    </location>
    <ligand>
        <name>L-histidine</name>
        <dbReference type="ChEBI" id="CHEBI:57595"/>
    </ligand>
</feature>
<feature type="domain" description="Histidine-specific methyltransferase SAM-dependent" evidence="4">
    <location>
        <begin position="18"/>
        <end position="319"/>
    </location>
</feature>
<evidence type="ECO:0000256" key="3">
    <source>
        <dbReference type="HAMAP-Rule" id="MF_02037"/>
    </source>
</evidence>
<dbReference type="GO" id="GO:0032259">
    <property type="term" value="P:methylation"/>
    <property type="evidence" value="ECO:0007669"/>
    <property type="project" value="UniProtKB-KW"/>
</dbReference>
<dbReference type="GO" id="GO:0052706">
    <property type="term" value="F:L-histidine N(alpha)-methyltransferase activity"/>
    <property type="evidence" value="ECO:0007669"/>
    <property type="project" value="UniProtKB-UniRule"/>
</dbReference>
<dbReference type="AlphaFoldDB" id="A0A852TU09"/>
<feature type="binding site" evidence="3">
    <location>
        <position position="112"/>
    </location>
    <ligand>
        <name>S-adenosyl-L-methionine</name>
        <dbReference type="ChEBI" id="CHEBI:59789"/>
    </ligand>
</feature>
<keyword evidence="6" id="KW-1185">Reference proteome</keyword>
<dbReference type="InterPro" id="IPR029063">
    <property type="entry name" value="SAM-dependent_MTases_sf"/>
</dbReference>
<sequence length="321" mass="35020">MLRIDRHLTADDLAKALRRDVWDGLTSAPKTLPPKWFYDERGSALFEEITRLREYYPTRAERAVLAARAAEIAAVTGADTLVELGSGSGEKTRLLLDALRGAGTLRRFVPVDVSGDFLEEAAAKVARDHPDMAVHAVVADFERHLHLLPTGGRRLVAMLGSTIGNQTPAQRGSFLRDLRTALGAGDSLLLGLDLVKDPGRLLAAYDDARGVTAEFNRNVLRVINRELGADFRVGAYTHAAVWNAEAEWIEMRLRAVEEQRVRIAGLDLTVGFARGEELRTEISAKFRPEAIGTELAGAGFALVRSWTDPAGDFTVVVAEPG</sequence>
<dbReference type="InterPro" id="IPR035094">
    <property type="entry name" value="EgtD"/>
</dbReference>
<feature type="binding site" evidence="3">
    <location>
        <position position="165"/>
    </location>
    <ligand>
        <name>L-histidine</name>
        <dbReference type="ChEBI" id="CHEBI:57595"/>
    </ligand>
</feature>
<dbReference type="InterPro" id="IPR019257">
    <property type="entry name" value="MeTrfase_dom"/>
</dbReference>
<dbReference type="HAMAP" id="MF_02037">
    <property type="entry name" value="EgtD"/>
    <property type="match status" value="1"/>
</dbReference>
<reference evidence="5 6" key="1">
    <citation type="submission" date="2020-07" db="EMBL/GenBank/DDBJ databases">
        <title>Sequencing the genomes of 1000 actinobacteria strains.</title>
        <authorList>
            <person name="Klenk H.-P."/>
        </authorList>
    </citation>
    <scope>NUCLEOTIDE SEQUENCE [LARGE SCALE GENOMIC DNA]</scope>
    <source>
        <strain evidence="5 6">CXB654</strain>
    </source>
</reference>
<dbReference type="InterPro" id="IPR032888">
    <property type="entry name" value="EgtD_Actinobacteria"/>
</dbReference>
<dbReference type="InterPro" id="IPR051128">
    <property type="entry name" value="EgtD_Methyltrsf_superfamily"/>
</dbReference>
<organism evidence="5 6">
    <name type="scientific">Spinactinospora alkalitolerans</name>
    <dbReference type="NCBI Taxonomy" id="687207"/>
    <lineage>
        <taxon>Bacteria</taxon>
        <taxon>Bacillati</taxon>
        <taxon>Actinomycetota</taxon>
        <taxon>Actinomycetes</taxon>
        <taxon>Streptosporangiales</taxon>
        <taxon>Nocardiopsidaceae</taxon>
        <taxon>Spinactinospora</taxon>
    </lineage>
</organism>
<comment type="similarity">
    <text evidence="3">Belongs to the methyltransferase superfamily. EgtD family.</text>
</comment>
<dbReference type="GO" id="GO:0008276">
    <property type="term" value="F:protein methyltransferase activity"/>
    <property type="evidence" value="ECO:0007669"/>
    <property type="project" value="InterPro"/>
</dbReference>
<dbReference type="Pfam" id="PF10017">
    <property type="entry name" value="Methyltransf_33"/>
    <property type="match status" value="1"/>
</dbReference>
<dbReference type="EC" id="2.1.1.44" evidence="3"/>
<feature type="binding site" evidence="3">
    <location>
        <begin position="140"/>
        <end position="141"/>
    </location>
    <ligand>
        <name>S-adenosyl-L-methionine</name>
        <dbReference type="ChEBI" id="CHEBI:59789"/>
    </ligand>
</feature>
<accession>A0A852TU09</accession>
<evidence type="ECO:0000256" key="2">
    <source>
        <dbReference type="ARBA" id="ARBA00022679"/>
    </source>
</evidence>